<dbReference type="InterPro" id="IPR036034">
    <property type="entry name" value="PDZ_sf"/>
</dbReference>
<dbReference type="InterPro" id="IPR001478">
    <property type="entry name" value="PDZ"/>
</dbReference>
<dbReference type="KEGG" id="dpte:113798397"/>
<evidence type="ECO:0000313" key="8">
    <source>
        <dbReference type="RefSeq" id="XP_027204729.1"/>
    </source>
</evidence>
<protein>
    <submittedName>
        <fullName evidence="8">Uncharacterized protein LOC113798397</fullName>
    </submittedName>
</protein>
<dbReference type="OMA" id="CIHAFLT"/>
<dbReference type="GO" id="GO:0016010">
    <property type="term" value="C:dystrophin-associated glycoprotein complex"/>
    <property type="evidence" value="ECO:0007669"/>
    <property type="project" value="TreeGrafter"/>
</dbReference>
<gene>
    <name evidence="8" type="primary">LOC113798397</name>
</gene>
<feature type="compositionally biased region" description="Low complexity" evidence="5">
    <location>
        <begin position="104"/>
        <end position="126"/>
    </location>
</feature>
<dbReference type="InterPro" id="IPR015482">
    <property type="entry name" value="Syntrophin"/>
</dbReference>
<dbReference type="Pfam" id="PF23012">
    <property type="entry name" value="Syntrophin_4th"/>
    <property type="match status" value="1"/>
</dbReference>
<feature type="compositionally biased region" description="Low complexity" evidence="5">
    <location>
        <begin position="45"/>
        <end position="59"/>
    </location>
</feature>
<dbReference type="Gene3D" id="2.30.42.10">
    <property type="match status" value="1"/>
</dbReference>
<dbReference type="PROSITE" id="PS50106">
    <property type="entry name" value="PDZ"/>
    <property type="match status" value="1"/>
</dbReference>
<dbReference type="Proteomes" id="UP000515146">
    <property type="component" value="Unplaced"/>
</dbReference>
<feature type="compositionally biased region" description="Low complexity" evidence="5">
    <location>
        <begin position="572"/>
        <end position="605"/>
    </location>
</feature>
<keyword evidence="4" id="KW-0206">Cytoskeleton</keyword>
<dbReference type="Pfam" id="PF00595">
    <property type="entry name" value="PDZ"/>
    <property type="match status" value="1"/>
</dbReference>
<feature type="domain" description="PDZ" evidence="6">
    <location>
        <begin position="233"/>
        <end position="321"/>
    </location>
</feature>
<feature type="region of interest" description="Disordered" evidence="5">
    <location>
        <begin position="563"/>
        <end position="611"/>
    </location>
</feature>
<dbReference type="SUPFAM" id="SSF50156">
    <property type="entry name" value="PDZ domain-like"/>
    <property type="match status" value="1"/>
</dbReference>
<dbReference type="CDD" id="cd00136">
    <property type="entry name" value="PDZ_canonical"/>
    <property type="match status" value="1"/>
</dbReference>
<keyword evidence="3" id="KW-0963">Cytoplasm</keyword>
<feature type="region of interest" description="Disordered" evidence="5">
    <location>
        <begin position="104"/>
        <end position="219"/>
    </location>
</feature>
<dbReference type="GO" id="GO:0005198">
    <property type="term" value="F:structural molecule activity"/>
    <property type="evidence" value="ECO:0007669"/>
    <property type="project" value="InterPro"/>
</dbReference>
<dbReference type="InterPro" id="IPR055108">
    <property type="entry name" value="Syntrophin_4th"/>
</dbReference>
<evidence type="ECO:0000256" key="3">
    <source>
        <dbReference type="ARBA" id="ARBA00022490"/>
    </source>
</evidence>
<evidence type="ECO:0000256" key="5">
    <source>
        <dbReference type="SAM" id="MobiDB-lite"/>
    </source>
</evidence>
<evidence type="ECO:0000256" key="4">
    <source>
        <dbReference type="ARBA" id="ARBA00023212"/>
    </source>
</evidence>
<dbReference type="AlphaFoldDB" id="A0A6P6YIM5"/>
<evidence type="ECO:0000256" key="1">
    <source>
        <dbReference type="ARBA" id="ARBA00004245"/>
    </source>
</evidence>
<organism evidence="7 8">
    <name type="scientific">Dermatophagoides pteronyssinus</name>
    <name type="common">European house dust mite</name>
    <dbReference type="NCBI Taxonomy" id="6956"/>
    <lineage>
        <taxon>Eukaryota</taxon>
        <taxon>Metazoa</taxon>
        <taxon>Ecdysozoa</taxon>
        <taxon>Arthropoda</taxon>
        <taxon>Chelicerata</taxon>
        <taxon>Arachnida</taxon>
        <taxon>Acari</taxon>
        <taxon>Acariformes</taxon>
        <taxon>Sarcoptiformes</taxon>
        <taxon>Astigmata</taxon>
        <taxon>Psoroptidia</taxon>
        <taxon>Analgoidea</taxon>
        <taxon>Pyroglyphidae</taxon>
        <taxon>Dermatophagoidinae</taxon>
        <taxon>Dermatophagoides</taxon>
    </lineage>
</organism>
<comment type="subcellular location">
    <subcellularLocation>
        <location evidence="1">Cytoplasm</location>
        <location evidence="1">Cytoskeleton</location>
    </subcellularLocation>
</comment>
<dbReference type="SMART" id="SM00228">
    <property type="entry name" value="PDZ"/>
    <property type="match status" value="1"/>
</dbReference>
<dbReference type="PANTHER" id="PTHR10554">
    <property type="entry name" value="SYNTROPHIN"/>
    <property type="match status" value="1"/>
</dbReference>
<feature type="compositionally biased region" description="Basic and acidic residues" evidence="5">
    <location>
        <begin position="7"/>
        <end position="18"/>
    </location>
</feature>
<feature type="region of interest" description="Disordered" evidence="5">
    <location>
        <begin position="1"/>
        <end position="66"/>
    </location>
</feature>
<dbReference type="InParanoid" id="A0A6P6YIM5"/>
<dbReference type="PANTHER" id="PTHR10554:SF1">
    <property type="entry name" value="FI16515P1"/>
    <property type="match status" value="1"/>
</dbReference>
<accession>A0A6P6YIM5</accession>
<dbReference type="OrthoDB" id="9975356at2759"/>
<name>A0A6P6YIM5_DERPT</name>
<evidence type="ECO:0000259" key="6">
    <source>
        <dbReference type="PROSITE" id="PS50106"/>
    </source>
</evidence>
<proteinExistence type="inferred from homology"/>
<dbReference type="GO" id="GO:0005856">
    <property type="term" value="C:cytoskeleton"/>
    <property type="evidence" value="ECO:0007669"/>
    <property type="project" value="UniProtKB-SubCell"/>
</dbReference>
<evidence type="ECO:0000313" key="7">
    <source>
        <dbReference type="Proteomes" id="UP000515146"/>
    </source>
</evidence>
<dbReference type="RefSeq" id="XP_027204729.1">
    <property type="nucleotide sequence ID" value="XM_027348928.1"/>
</dbReference>
<sequence length="807" mass="93150">MSMSKSELNKTLDTKIEKQQQQNGNTFRRFPFRSQSLRLSKKSKSSSNNNKQSQQFNSSEDGNHPRKFLRQQTVNGRLSSTTSLNNLILSKLLLKDRDLIIISSSSNGNQNLSSSSSNETYNKQSSTPTTFFKRLSRHQSIKSIQQQQPQQKNRSNSISQNASSLNFLVGNFPPPPTLSKTTTANHHYDDDEGVVTFEESEDDDDDDEDYHPDDNDDGRLEIKYQIPGRYPRLVRLVRDCHQQQQQRLGIQIIGGCDFGIPVIIVGLRQNSPAQNCGKIFIGDQILSVNDVPINENNTHNDTLRLLAECGPIVSLLLKHTKSVMNFDRKWKHLQQNFDKILLSNNHDEKNTDDLDLEAITTIKHRQMSLTLKDDHHLNSSVENFDHNDDDDNHNRYRINLLASTISRFVSFSDRIRDSGFEIFSPTTTTTTSNNGSIIIECLNEDICRKWFSLIKNTIENLQENFIRNFNKHLPRNEHFLYMGYCSERRMIIESSSSSSIFSSKSSLFSNFLSPKSSTNHHQQYRWLSRFLIIKGGKIFLFKCPPIETLLNYKRKFENLSFQQREKQRKYRTNSNGSSLGSVGSTTTTTTTTSDQSNCSNNNNNNKPKPPSNRLIKLNKCLENELDLLAIEQSWHCYQSDFRCQLKRIEPIDNSNNNKQDSSFIITTNGLEAKYFSTECYRQLERLNNAWNLANYYSVLKNECKIYTVALEPLNIIGSFKIDWKMGFSFYDPKHNELIWSYQFYQLKHSSDDGQEILSLSFLIDSNDNHKNHHNVQIVQHVIRCSCLKTIIFSIHSFLRAKVFSLSM</sequence>
<feature type="compositionally biased region" description="Low complexity" evidence="5">
    <location>
        <begin position="141"/>
        <end position="157"/>
    </location>
</feature>
<comment type="similarity">
    <text evidence="2">Belongs to the syntrophin family.</text>
</comment>
<evidence type="ECO:0000256" key="2">
    <source>
        <dbReference type="ARBA" id="ARBA00010798"/>
    </source>
</evidence>
<feature type="compositionally biased region" description="Acidic residues" evidence="5">
    <location>
        <begin position="190"/>
        <end position="216"/>
    </location>
</feature>
<dbReference type="FunCoup" id="A0A6P6YIM5">
    <property type="interactions" value="38"/>
</dbReference>
<reference evidence="8" key="1">
    <citation type="submission" date="2025-08" db="UniProtKB">
        <authorList>
            <consortium name="RefSeq"/>
        </authorList>
    </citation>
    <scope>IDENTIFICATION</scope>
    <source>
        <strain evidence="8">Airmid</strain>
    </source>
</reference>
<keyword evidence="7" id="KW-1185">Reference proteome</keyword>